<gene>
    <name evidence="3" type="ORF">FBUS_02822</name>
</gene>
<proteinExistence type="predicted"/>
<evidence type="ECO:0000313" key="3">
    <source>
        <dbReference type="EMBL" id="KAA0193407.1"/>
    </source>
</evidence>
<comment type="caution">
    <text evidence="3">The sequence shown here is derived from an EMBL/GenBank/DDBJ whole genome shotgun (WGS) entry which is preliminary data.</text>
</comment>
<sequence length="286" mass="33054">MRSEGAVSTTVCIPDEDIVKDQPTSTSLEVPELVIHTDHAYQNVPVDVKISEPACPNHEILKHGQLFRDVYEFSELNSRLDQVEQYFDLYFQQTSQDCTTPESVQKITELQEKCQKTQYEVHFSLSQLKISVRPRRLLTAKVLNQLRCSQLQLIVNDILDNVQSLNNILMQALMERDELHLEHGAKLTNLDDLLAYLKELCIRVSIRRYRRQNALDYTENNFVPEVKNKPVRSPSDCFEKSNKASSVKTRRTMSNPNQFWGTKSCSQLTLKQRLVKVFTRQSSTTC</sequence>
<accession>A0A8E0RTP5</accession>
<evidence type="ECO:0000313" key="4">
    <source>
        <dbReference type="Proteomes" id="UP000728185"/>
    </source>
</evidence>
<protein>
    <recommendedName>
        <fullName evidence="2">Schwannomin interacting protein 1 C-terminal domain-containing protein</fullName>
    </recommendedName>
</protein>
<dbReference type="Proteomes" id="UP000728185">
    <property type="component" value="Unassembled WGS sequence"/>
</dbReference>
<feature type="compositionally biased region" description="Polar residues" evidence="1">
    <location>
        <begin position="243"/>
        <end position="253"/>
    </location>
</feature>
<reference evidence="3" key="1">
    <citation type="submission" date="2019-05" db="EMBL/GenBank/DDBJ databases">
        <title>Annotation for the trematode Fasciolopsis buski.</title>
        <authorList>
            <person name="Choi Y.-J."/>
        </authorList>
    </citation>
    <scope>NUCLEOTIDE SEQUENCE</scope>
    <source>
        <strain evidence="3">HT</strain>
        <tissue evidence="3">Whole worm</tissue>
    </source>
</reference>
<feature type="region of interest" description="Disordered" evidence="1">
    <location>
        <begin position="233"/>
        <end position="253"/>
    </location>
</feature>
<evidence type="ECO:0000256" key="1">
    <source>
        <dbReference type="SAM" id="MobiDB-lite"/>
    </source>
</evidence>
<dbReference type="EMBL" id="LUCM01005042">
    <property type="protein sequence ID" value="KAA0193407.1"/>
    <property type="molecule type" value="Genomic_DNA"/>
</dbReference>
<keyword evidence="4" id="KW-1185">Reference proteome</keyword>
<evidence type="ECO:0000259" key="2">
    <source>
        <dbReference type="Pfam" id="PF10148"/>
    </source>
</evidence>
<feature type="domain" description="Schwannomin interacting protein 1 C-terminal" evidence="2">
    <location>
        <begin position="110"/>
        <end position="198"/>
    </location>
</feature>
<dbReference type="InterPro" id="IPR015649">
    <property type="entry name" value="SCHIP_1_C"/>
</dbReference>
<name>A0A8E0RTP5_9TREM</name>
<organism evidence="3 4">
    <name type="scientific">Fasciolopsis buskii</name>
    <dbReference type="NCBI Taxonomy" id="27845"/>
    <lineage>
        <taxon>Eukaryota</taxon>
        <taxon>Metazoa</taxon>
        <taxon>Spiralia</taxon>
        <taxon>Lophotrochozoa</taxon>
        <taxon>Platyhelminthes</taxon>
        <taxon>Trematoda</taxon>
        <taxon>Digenea</taxon>
        <taxon>Plagiorchiida</taxon>
        <taxon>Echinostomata</taxon>
        <taxon>Echinostomatoidea</taxon>
        <taxon>Fasciolidae</taxon>
        <taxon>Fasciolopsis</taxon>
    </lineage>
</organism>
<dbReference type="Pfam" id="PF10148">
    <property type="entry name" value="SCHIP-1_C"/>
    <property type="match status" value="1"/>
</dbReference>
<dbReference type="AlphaFoldDB" id="A0A8E0RTP5"/>
<dbReference type="OrthoDB" id="6260144at2759"/>